<organism evidence="16 17">
    <name type="scientific">Pseudoroseomonas ludipueritiae</name>
    <dbReference type="NCBI Taxonomy" id="198093"/>
    <lineage>
        <taxon>Bacteria</taxon>
        <taxon>Pseudomonadati</taxon>
        <taxon>Pseudomonadota</taxon>
        <taxon>Alphaproteobacteria</taxon>
        <taxon>Acetobacterales</taxon>
        <taxon>Acetobacteraceae</taxon>
        <taxon>Pseudoroseomonas</taxon>
    </lineage>
</organism>
<evidence type="ECO:0000313" key="17">
    <source>
        <dbReference type="Proteomes" id="UP000603940"/>
    </source>
</evidence>
<comment type="similarity">
    <text evidence="3 14">Belongs to the anaerobic coproporphyrinogen-III oxidase family.</text>
</comment>
<dbReference type="RefSeq" id="WP_187777571.1">
    <property type="nucleotide sequence ID" value="NZ_JACTUZ010000012.1"/>
</dbReference>
<dbReference type="PROSITE" id="PS51918">
    <property type="entry name" value="RADICAL_SAM"/>
    <property type="match status" value="1"/>
</dbReference>
<keyword evidence="12 14" id="KW-0627">Porphyrin biosynthesis</keyword>
<keyword evidence="6 14" id="KW-0963">Cytoplasm</keyword>
<comment type="subcellular location">
    <subcellularLocation>
        <location evidence="1 14">Cytoplasm</location>
    </subcellularLocation>
</comment>
<comment type="cofactor">
    <cofactor evidence="14">
        <name>[4Fe-4S] cluster</name>
        <dbReference type="ChEBI" id="CHEBI:49883"/>
    </cofactor>
    <text evidence="14">Binds 1 [4Fe-4S] cluster. The cluster is coordinated with 3 cysteines and an exchangeable S-adenosyl-L-methionine.</text>
</comment>
<evidence type="ECO:0000256" key="10">
    <source>
        <dbReference type="ARBA" id="ARBA00023004"/>
    </source>
</evidence>
<comment type="subunit">
    <text evidence="4">Monomer.</text>
</comment>
<dbReference type="InterPro" id="IPR034505">
    <property type="entry name" value="Coproporphyrinogen-III_oxidase"/>
</dbReference>
<dbReference type="NCBIfam" id="TIGR00538">
    <property type="entry name" value="hemN"/>
    <property type="match status" value="1"/>
</dbReference>
<comment type="pathway">
    <text evidence="2 14">Porphyrin-containing compound metabolism; protoporphyrin-IX biosynthesis; protoporphyrinogen-IX from coproporphyrinogen-III (AdoMet route): step 1/1.</text>
</comment>
<evidence type="ECO:0000256" key="11">
    <source>
        <dbReference type="ARBA" id="ARBA00023014"/>
    </source>
</evidence>
<comment type="caution">
    <text evidence="16">The sequence shown here is derived from an EMBL/GenBank/DDBJ whole genome shotgun (WGS) entry which is preliminary data.</text>
</comment>
<dbReference type="Gene3D" id="3.30.750.200">
    <property type="match status" value="1"/>
</dbReference>
<keyword evidence="8 14" id="KW-0479">Metal-binding</keyword>
<evidence type="ECO:0000256" key="13">
    <source>
        <dbReference type="ARBA" id="ARBA00048321"/>
    </source>
</evidence>
<dbReference type="Proteomes" id="UP000603940">
    <property type="component" value="Unassembled WGS sequence"/>
</dbReference>
<dbReference type="SMART" id="SM00729">
    <property type="entry name" value="Elp3"/>
    <property type="match status" value="1"/>
</dbReference>
<evidence type="ECO:0000256" key="1">
    <source>
        <dbReference type="ARBA" id="ARBA00004496"/>
    </source>
</evidence>
<evidence type="ECO:0000256" key="8">
    <source>
        <dbReference type="ARBA" id="ARBA00022723"/>
    </source>
</evidence>
<dbReference type="PANTHER" id="PTHR13932">
    <property type="entry name" value="COPROPORPHYRINIGEN III OXIDASE"/>
    <property type="match status" value="1"/>
</dbReference>
<dbReference type="SFLD" id="SFLDG01065">
    <property type="entry name" value="anaerobic_coproporphyrinogen-I"/>
    <property type="match status" value="1"/>
</dbReference>
<dbReference type="SUPFAM" id="SSF102114">
    <property type="entry name" value="Radical SAM enzymes"/>
    <property type="match status" value="1"/>
</dbReference>
<evidence type="ECO:0000256" key="9">
    <source>
        <dbReference type="ARBA" id="ARBA00023002"/>
    </source>
</evidence>
<dbReference type="InterPro" id="IPR058240">
    <property type="entry name" value="rSAM_sf"/>
</dbReference>
<name>A0ABR7R3W2_9PROT</name>
<evidence type="ECO:0000256" key="12">
    <source>
        <dbReference type="ARBA" id="ARBA00023244"/>
    </source>
</evidence>
<evidence type="ECO:0000256" key="4">
    <source>
        <dbReference type="ARBA" id="ARBA00011245"/>
    </source>
</evidence>
<dbReference type="EMBL" id="JACTUZ010000012">
    <property type="protein sequence ID" value="MBC9176418.1"/>
    <property type="molecule type" value="Genomic_DNA"/>
</dbReference>
<comment type="catalytic activity">
    <reaction evidence="13 14">
        <text>coproporphyrinogen III + 2 S-adenosyl-L-methionine = protoporphyrinogen IX + 2 5'-deoxyadenosine + 2 L-methionine + 2 CO2</text>
        <dbReference type="Rhea" id="RHEA:15425"/>
        <dbReference type="ChEBI" id="CHEBI:16526"/>
        <dbReference type="ChEBI" id="CHEBI:17319"/>
        <dbReference type="ChEBI" id="CHEBI:57307"/>
        <dbReference type="ChEBI" id="CHEBI:57309"/>
        <dbReference type="ChEBI" id="CHEBI:57844"/>
        <dbReference type="ChEBI" id="CHEBI:59789"/>
        <dbReference type="EC" id="1.3.98.3"/>
    </reaction>
</comment>
<dbReference type="EC" id="1.3.98.3" evidence="14"/>
<gene>
    <name evidence="16" type="primary">hemN</name>
    <name evidence="16" type="ORF">IBL25_05615</name>
</gene>
<dbReference type="InterPro" id="IPR004558">
    <property type="entry name" value="Coprogen_oxidase_HemN"/>
</dbReference>
<keyword evidence="11 14" id="KW-0411">Iron-sulfur</keyword>
<dbReference type="InterPro" id="IPR007197">
    <property type="entry name" value="rSAM"/>
</dbReference>
<dbReference type="PANTHER" id="PTHR13932:SF6">
    <property type="entry name" value="OXYGEN-INDEPENDENT COPROPORPHYRINOGEN III OXIDASE"/>
    <property type="match status" value="1"/>
</dbReference>
<dbReference type="InterPro" id="IPR010723">
    <property type="entry name" value="HemN_C"/>
</dbReference>
<dbReference type="InterPro" id="IPR006638">
    <property type="entry name" value="Elp3/MiaA/NifB-like_rSAM"/>
</dbReference>
<dbReference type="Gene3D" id="1.10.10.920">
    <property type="match status" value="1"/>
</dbReference>
<sequence>MTDAPMPSRDLLALAEARVPRYTSYPTAAQFGALEEATYREWLREGIGAADPLSLYLHVPFCRDLCWYCACHAKPTRSDARVAAYGAALRAELDLLAAALPAHGGISHLHFGGGTPSILKAEGLGLLLAAIRARIGIRPGAELAIELDPRLMDEALVEGLGALGFTRASLGVQDIAPEVQARIGRPQPAEMVRVGVERLRRAGITGINLDLMYGLPAQTVAHVEASARFAAELRVPRIAVFGYAHVAWMKPHQKAIDASLLPGASARMEQAEAAEAVLRAAGYVALGLDHFALPEDPLAIAADEGRLRRNFQGYTTDTAPALLGLGASSIGALRGGFAQNIADERRYAEAVAAGRLPVARGVATTEEDRLRAGLIERLMCDFALDLCAVPDVMLVDAMARLGPLERDGLVRLDGAHLLVPPAGRRFVRQVAACFDAYWQPAAQRHSAAV</sequence>
<evidence type="ECO:0000256" key="3">
    <source>
        <dbReference type="ARBA" id="ARBA00005493"/>
    </source>
</evidence>
<reference evidence="16 17" key="1">
    <citation type="journal article" date="2009" name="Int. J. Syst. Evol. Microbiol.">
        <title>Transfer of Teichococcus ludipueritiae and Muricoccus roseus to the genus Roseomonas, as Roseomonas ludipueritiae comb. nov. and Roseomonas rosea comb. nov., respectively, and emended description of the genus Roseomonas.</title>
        <authorList>
            <person name="Sanchez-Porro C."/>
            <person name="Gallego V."/>
            <person name="Busse H.J."/>
            <person name="Kampfer P."/>
            <person name="Ventosa A."/>
        </authorList>
    </citation>
    <scope>NUCLEOTIDE SEQUENCE [LARGE SCALE GENOMIC DNA]</scope>
    <source>
        <strain evidence="16 17">DSM 14915</strain>
    </source>
</reference>
<evidence type="ECO:0000256" key="5">
    <source>
        <dbReference type="ARBA" id="ARBA00022485"/>
    </source>
</evidence>
<evidence type="ECO:0000256" key="6">
    <source>
        <dbReference type="ARBA" id="ARBA00022490"/>
    </source>
</evidence>
<keyword evidence="5 14" id="KW-0004">4Fe-4S</keyword>
<keyword evidence="17" id="KW-1185">Reference proteome</keyword>
<evidence type="ECO:0000256" key="7">
    <source>
        <dbReference type="ARBA" id="ARBA00022691"/>
    </source>
</evidence>
<keyword evidence="7 14" id="KW-0949">S-adenosyl-L-methionine</keyword>
<dbReference type="GO" id="GO:0051989">
    <property type="term" value="F:coproporphyrinogen dehydrogenase activity"/>
    <property type="evidence" value="ECO:0007669"/>
    <property type="project" value="UniProtKB-EC"/>
</dbReference>
<evidence type="ECO:0000256" key="2">
    <source>
        <dbReference type="ARBA" id="ARBA00004785"/>
    </source>
</evidence>
<protein>
    <recommendedName>
        <fullName evidence="14">Coproporphyrinogen-III oxidase</fullName>
        <ecNumber evidence="14">1.3.98.3</ecNumber>
    </recommendedName>
</protein>
<dbReference type="Pfam" id="PF04055">
    <property type="entry name" value="Radical_SAM"/>
    <property type="match status" value="1"/>
</dbReference>
<evidence type="ECO:0000313" key="16">
    <source>
        <dbReference type="EMBL" id="MBC9176418.1"/>
    </source>
</evidence>
<keyword evidence="9 14" id="KW-0560">Oxidoreductase</keyword>
<keyword evidence="10 14" id="KW-0408">Iron</keyword>
<evidence type="ECO:0000256" key="14">
    <source>
        <dbReference type="PIRNR" id="PIRNR000167"/>
    </source>
</evidence>
<dbReference type="PIRSF" id="PIRSF000167">
    <property type="entry name" value="HemN"/>
    <property type="match status" value="1"/>
</dbReference>
<proteinExistence type="inferred from homology"/>
<dbReference type="Pfam" id="PF06969">
    <property type="entry name" value="HemN_C"/>
    <property type="match status" value="1"/>
</dbReference>
<accession>A0ABR7R3W2</accession>
<dbReference type="SFLD" id="SFLDS00029">
    <property type="entry name" value="Radical_SAM"/>
    <property type="match status" value="1"/>
</dbReference>
<feature type="domain" description="Radical SAM core" evidence="15">
    <location>
        <begin position="47"/>
        <end position="289"/>
    </location>
</feature>
<evidence type="ECO:0000259" key="15">
    <source>
        <dbReference type="PROSITE" id="PS51918"/>
    </source>
</evidence>